<name>A0A180GC22_PUCT1</name>
<organism evidence="2">
    <name type="scientific">Puccinia triticina (isolate 1-1 / race 1 (BBBD))</name>
    <name type="common">Brown leaf rust fungus</name>
    <dbReference type="NCBI Taxonomy" id="630390"/>
    <lineage>
        <taxon>Eukaryota</taxon>
        <taxon>Fungi</taxon>
        <taxon>Dikarya</taxon>
        <taxon>Basidiomycota</taxon>
        <taxon>Pucciniomycotina</taxon>
        <taxon>Pucciniomycetes</taxon>
        <taxon>Pucciniales</taxon>
        <taxon>Pucciniaceae</taxon>
        <taxon>Puccinia</taxon>
    </lineage>
</organism>
<gene>
    <name evidence="2" type="ORF">PTTG_28391</name>
</gene>
<evidence type="ECO:0000313" key="4">
    <source>
        <dbReference type="Proteomes" id="UP000005240"/>
    </source>
</evidence>
<dbReference type="EnsemblFungi" id="PTTG_28391-t43_1">
    <property type="protein sequence ID" value="PTTG_28391-t43_1-p1"/>
    <property type="gene ID" value="PTTG_28391"/>
</dbReference>
<reference evidence="3" key="4">
    <citation type="submission" date="2025-05" db="UniProtKB">
        <authorList>
            <consortium name="EnsemblFungi"/>
        </authorList>
    </citation>
    <scope>IDENTIFICATION</scope>
    <source>
        <strain evidence="3">isolate 1-1 / race 1 (BBBD)</strain>
    </source>
</reference>
<evidence type="ECO:0000256" key="1">
    <source>
        <dbReference type="SAM" id="SignalP"/>
    </source>
</evidence>
<dbReference type="VEuPathDB" id="FungiDB:PTTG_28391"/>
<evidence type="ECO:0000313" key="2">
    <source>
        <dbReference type="EMBL" id="OAV90286.1"/>
    </source>
</evidence>
<dbReference type="OrthoDB" id="2495074at2759"/>
<feature type="chain" id="PRO_5008109760" description="Secreted protein" evidence="1">
    <location>
        <begin position="26"/>
        <end position="205"/>
    </location>
</feature>
<dbReference type="EMBL" id="ADAS02000105">
    <property type="protein sequence ID" value="OAV90286.1"/>
    <property type="molecule type" value="Genomic_DNA"/>
</dbReference>
<accession>A0A180GC22</accession>
<reference evidence="2" key="2">
    <citation type="submission" date="2016-05" db="EMBL/GenBank/DDBJ databases">
        <title>Comparative analysis highlights variable genome content of wheat rusts and divergence of the mating loci.</title>
        <authorList>
            <person name="Cuomo C.A."/>
            <person name="Bakkeren G."/>
            <person name="Szabo L."/>
            <person name="Khalil H."/>
            <person name="Joly D."/>
            <person name="Goldberg J."/>
            <person name="Young S."/>
            <person name="Zeng Q."/>
            <person name="Fellers J."/>
        </authorList>
    </citation>
    <scope>NUCLEOTIDE SEQUENCE [LARGE SCALE GENOMIC DNA]</scope>
    <source>
        <strain evidence="2">1-1 BBBD Race 1</strain>
    </source>
</reference>
<proteinExistence type="predicted"/>
<feature type="signal peptide" evidence="1">
    <location>
        <begin position="1"/>
        <end position="25"/>
    </location>
</feature>
<keyword evidence="4" id="KW-1185">Reference proteome</keyword>
<dbReference type="Proteomes" id="UP000005240">
    <property type="component" value="Unassembled WGS sequence"/>
</dbReference>
<keyword evidence="1" id="KW-0732">Signal</keyword>
<reference evidence="2" key="1">
    <citation type="submission" date="2009-11" db="EMBL/GenBank/DDBJ databases">
        <authorList>
            <consortium name="The Broad Institute Genome Sequencing Platform"/>
            <person name="Ward D."/>
            <person name="Feldgarden M."/>
            <person name="Earl A."/>
            <person name="Young S.K."/>
            <person name="Zeng Q."/>
            <person name="Koehrsen M."/>
            <person name="Alvarado L."/>
            <person name="Berlin A."/>
            <person name="Bochicchio J."/>
            <person name="Borenstein D."/>
            <person name="Chapman S.B."/>
            <person name="Chen Z."/>
            <person name="Engels R."/>
            <person name="Freedman E."/>
            <person name="Gellesch M."/>
            <person name="Goldberg J."/>
            <person name="Griggs A."/>
            <person name="Gujja S."/>
            <person name="Heilman E."/>
            <person name="Heiman D."/>
            <person name="Hepburn T."/>
            <person name="Howarth C."/>
            <person name="Jen D."/>
            <person name="Larson L."/>
            <person name="Lewis B."/>
            <person name="Mehta T."/>
            <person name="Park D."/>
            <person name="Pearson M."/>
            <person name="Roberts A."/>
            <person name="Saif S."/>
            <person name="Shea T."/>
            <person name="Shenoy N."/>
            <person name="Sisk P."/>
            <person name="Stolte C."/>
            <person name="Sykes S."/>
            <person name="Thomson T."/>
            <person name="Walk T."/>
            <person name="White J."/>
            <person name="Yandava C."/>
            <person name="Izard J."/>
            <person name="Baranova O.V."/>
            <person name="Blanton J.M."/>
            <person name="Tanner A.C."/>
            <person name="Dewhirst F.E."/>
            <person name="Haas B."/>
            <person name="Nusbaum C."/>
            <person name="Birren B."/>
        </authorList>
    </citation>
    <scope>NUCLEOTIDE SEQUENCE [LARGE SCALE GENOMIC DNA]</scope>
    <source>
        <strain evidence="2">1-1 BBBD Race 1</strain>
    </source>
</reference>
<sequence length="205" mass="23235">MSPHARAIMIFGALLTSWFFQLVESTHPVLIKRVYDPMNISGPPATPGPDPAQLVWTNIHCTNEFGSYSNDPRQSSCTDSSLIKYSCATSQCHMGTAYDTPKTRPLNERLFFRGCQRVGVKEKTTYLVYAISYVLRDEKGFLTAVGFAVGDMTETTYHFKCPWKEDAHLNTRRVCSRLSKEKACETSLTNHLKRMFPPRAERSPQ</sequence>
<evidence type="ECO:0000313" key="3">
    <source>
        <dbReference type="EnsemblFungi" id="PTTG_28391-t43_1-p1"/>
    </source>
</evidence>
<protein>
    <recommendedName>
        <fullName evidence="5">Secreted protein</fullName>
    </recommendedName>
</protein>
<dbReference type="AlphaFoldDB" id="A0A180GC22"/>
<reference evidence="3 4" key="3">
    <citation type="journal article" date="2017" name="G3 (Bethesda)">
        <title>Comparative analysis highlights variable genome content of wheat rusts and divergence of the mating loci.</title>
        <authorList>
            <person name="Cuomo C.A."/>
            <person name="Bakkeren G."/>
            <person name="Khalil H.B."/>
            <person name="Panwar V."/>
            <person name="Joly D."/>
            <person name="Linning R."/>
            <person name="Sakthikumar S."/>
            <person name="Song X."/>
            <person name="Adiconis X."/>
            <person name="Fan L."/>
            <person name="Goldberg J.M."/>
            <person name="Levin J.Z."/>
            <person name="Young S."/>
            <person name="Zeng Q."/>
            <person name="Anikster Y."/>
            <person name="Bruce M."/>
            <person name="Wang M."/>
            <person name="Yin C."/>
            <person name="McCallum B."/>
            <person name="Szabo L.J."/>
            <person name="Hulbert S."/>
            <person name="Chen X."/>
            <person name="Fellers J.P."/>
        </authorList>
    </citation>
    <scope>NUCLEOTIDE SEQUENCE</scope>
    <source>
        <strain evidence="3">isolate 1-1 / race 1 (BBBD)</strain>
        <strain evidence="4">Isolate 1-1 / race 1 (BBBD)</strain>
    </source>
</reference>
<evidence type="ECO:0008006" key="5">
    <source>
        <dbReference type="Google" id="ProtNLM"/>
    </source>
</evidence>